<keyword evidence="14" id="KW-1185">Reference proteome</keyword>
<dbReference type="AlphaFoldDB" id="A0A072PTD6"/>
<feature type="compositionally biased region" description="Basic and acidic residues" evidence="10">
    <location>
        <begin position="490"/>
        <end position="502"/>
    </location>
</feature>
<dbReference type="VEuPathDB" id="FungiDB:A1O9_00997"/>
<name>A0A072PTD6_9EURO</name>
<dbReference type="Pfam" id="PF21704">
    <property type="entry name" value="POLH-Rev1_HhH"/>
    <property type="match status" value="1"/>
</dbReference>
<sequence>MGPNDIPCKSQFTRRDLHLLSQSSTKSPLRVIALIDFDCFYAQCEGVRLGLPADQPLGVQQFLHVIAINYPARAAGLKKVVTAVEAREKCPNIVLQHVPTWREGDTNWRYRDDVLQHMATDKSSLDYYRLQSRKAIELVKEALPTASRRIEKAGIDEVFIDLSGPVYDVLVQRFPDLLACESDLPNPSNIVLDWEDDQLVPCEPEVESKRNHEALDWHIIALNVGSEIVRDIRRKIMSGLNYTSSAGIAHNKVLAKLAAGHNKPNKQTIVRKCSTSSFLSGYKITKLRGLGGKLGRQVVTIYGLETISDLLQFPLKEMQSKLGSQSGKWVYQAIRGLEDSEVVQRTEIKSMLSAKTFSPSIAGPQQAERWLRIFAADIVGRLEDEEGRRPTTVAVHHHIRGRFGPTRSKQTPIPAGTNIDAECLYKLSKELLGKISEEGPSWPCLTLSVGVSHFRDTGKSSQLISGFTVPLSAKPSSDRPLQTISSSLKRSSDEPLPDERSKKPTILDFHGFSHSPTKSARASSSRDGSGVQTSSDNITSSQHRLRSAKEQVDREPSELNSLDKEGIYRCPHCSEEVPAQTVLEHLDWHVALDLHDQT</sequence>
<evidence type="ECO:0000256" key="10">
    <source>
        <dbReference type="SAM" id="MobiDB-lite"/>
    </source>
</evidence>
<feature type="compositionally biased region" description="Low complexity" evidence="10">
    <location>
        <begin position="519"/>
        <end position="530"/>
    </location>
</feature>
<dbReference type="PIRSF" id="PIRSF036603">
    <property type="entry name" value="DPol_eta"/>
    <property type="match status" value="1"/>
</dbReference>
<dbReference type="InterPro" id="IPR041298">
    <property type="entry name" value="UBZ3"/>
</dbReference>
<dbReference type="GO" id="GO:0005657">
    <property type="term" value="C:replication fork"/>
    <property type="evidence" value="ECO:0007669"/>
    <property type="project" value="UniProtKB-ARBA"/>
</dbReference>
<evidence type="ECO:0000256" key="5">
    <source>
        <dbReference type="ARBA" id="ARBA00022771"/>
    </source>
</evidence>
<dbReference type="GO" id="GO:0003684">
    <property type="term" value="F:damaged DNA binding"/>
    <property type="evidence" value="ECO:0007669"/>
    <property type="project" value="InterPro"/>
</dbReference>
<dbReference type="GO" id="GO:0005634">
    <property type="term" value="C:nucleus"/>
    <property type="evidence" value="ECO:0007669"/>
    <property type="project" value="UniProtKB-SubCell"/>
</dbReference>
<evidence type="ECO:0000313" key="13">
    <source>
        <dbReference type="EMBL" id="KEF63022.1"/>
    </source>
</evidence>
<dbReference type="RefSeq" id="XP_013265612.1">
    <property type="nucleotide sequence ID" value="XM_013410158.1"/>
</dbReference>
<keyword evidence="4" id="KW-0227">DNA damage</keyword>
<dbReference type="HOGENOM" id="CLU_012348_7_1_1"/>
<organism evidence="13 14">
    <name type="scientific">Exophiala aquamarina CBS 119918</name>
    <dbReference type="NCBI Taxonomy" id="1182545"/>
    <lineage>
        <taxon>Eukaryota</taxon>
        <taxon>Fungi</taxon>
        <taxon>Dikarya</taxon>
        <taxon>Ascomycota</taxon>
        <taxon>Pezizomycotina</taxon>
        <taxon>Eurotiomycetes</taxon>
        <taxon>Chaetothyriomycetidae</taxon>
        <taxon>Chaetothyriales</taxon>
        <taxon>Herpotrichiellaceae</taxon>
        <taxon>Exophiala</taxon>
    </lineage>
</organism>
<dbReference type="InterPro" id="IPR043502">
    <property type="entry name" value="DNA/RNA_pol_sf"/>
</dbReference>
<evidence type="ECO:0000256" key="6">
    <source>
        <dbReference type="ARBA" id="ARBA00022833"/>
    </source>
</evidence>
<dbReference type="FunFam" id="3.40.1170.60:FF:000008">
    <property type="entry name" value="DNA polymerase eta subunit"/>
    <property type="match status" value="1"/>
</dbReference>
<dbReference type="PROSITE" id="PS51907">
    <property type="entry name" value="ZF_UBZ3"/>
    <property type="match status" value="1"/>
</dbReference>
<feature type="region of interest" description="Disordered" evidence="10">
    <location>
        <begin position="469"/>
        <end position="560"/>
    </location>
</feature>
<dbReference type="Proteomes" id="UP000027920">
    <property type="component" value="Unassembled WGS sequence"/>
</dbReference>
<dbReference type="GO" id="GO:0008270">
    <property type="term" value="F:zinc ion binding"/>
    <property type="evidence" value="ECO:0007669"/>
    <property type="project" value="UniProtKB-KW"/>
</dbReference>
<dbReference type="Pfam" id="PF11799">
    <property type="entry name" value="IMS_C"/>
    <property type="match status" value="1"/>
</dbReference>
<dbReference type="STRING" id="1182545.A0A072PTD6"/>
<keyword evidence="8" id="KW-0539">Nucleus</keyword>
<dbReference type="GeneID" id="25275946"/>
<dbReference type="GO" id="GO:0003887">
    <property type="term" value="F:DNA-directed DNA polymerase activity"/>
    <property type="evidence" value="ECO:0007669"/>
    <property type="project" value="TreeGrafter"/>
</dbReference>
<feature type="compositionally biased region" description="Polar residues" evidence="10">
    <location>
        <begin position="531"/>
        <end position="542"/>
    </location>
</feature>
<dbReference type="GO" id="GO:0035861">
    <property type="term" value="C:site of double-strand break"/>
    <property type="evidence" value="ECO:0007669"/>
    <property type="project" value="TreeGrafter"/>
</dbReference>
<dbReference type="Gene3D" id="3.30.1490.100">
    <property type="entry name" value="DNA polymerase, Y-family, little finger domain"/>
    <property type="match status" value="1"/>
</dbReference>
<evidence type="ECO:0000256" key="9">
    <source>
        <dbReference type="ARBA" id="ARBA00044975"/>
    </source>
</evidence>
<protein>
    <recommendedName>
        <fullName evidence="9">DNA polymerase eta</fullName>
    </recommendedName>
</protein>
<dbReference type="InterPro" id="IPR001126">
    <property type="entry name" value="UmuC"/>
</dbReference>
<dbReference type="GO" id="GO:0042276">
    <property type="term" value="P:error-prone translesion synthesis"/>
    <property type="evidence" value="ECO:0007669"/>
    <property type="project" value="TreeGrafter"/>
</dbReference>
<keyword evidence="6" id="KW-0862">Zinc</keyword>
<feature type="compositionally biased region" description="Polar residues" evidence="10">
    <location>
        <begin position="479"/>
        <end position="489"/>
    </location>
</feature>
<evidence type="ECO:0000256" key="3">
    <source>
        <dbReference type="ARBA" id="ARBA00022723"/>
    </source>
</evidence>
<dbReference type="SUPFAM" id="SSF56672">
    <property type="entry name" value="DNA/RNA polymerases"/>
    <property type="match status" value="1"/>
</dbReference>
<dbReference type="Pfam" id="PF00817">
    <property type="entry name" value="IMS"/>
    <property type="match status" value="1"/>
</dbReference>
<dbReference type="InterPro" id="IPR052230">
    <property type="entry name" value="DNA_polymerase_eta"/>
</dbReference>
<evidence type="ECO:0000256" key="2">
    <source>
        <dbReference type="ARBA" id="ARBA00022679"/>
    </source>
</evidence>
<evidence type="ECO:0000256" key="4">
    <source>
        <dbReference type="ARBA" id="ARBA00022763"/>
    </source>
</evidence>
<dbReference type="EMBL" id="AMGV01000001">
    <property type="protein sequence ID" value="KEF63022.1"/>
    <property type="molecule type" value="Genomic_DNA"/>
</dbReference>
<evidence type="ECO:0000256" key="8">
    <source>
        <dbReference type="ARBA" id="ARBA00023242"/>
    </source>
</evidence>
<comment type="subcellular location">
    <subcellularLocation>
        <location evidence="1">Nucleus</location>
    </subcellularLocation>
</comment>
<dbReference type="GO" id="GO:0007064">
    <property type="term" value="P:mitotic sister chromatid cohesion"/>
    <property type="evidence" value="ECO:0007669"/>
    <property type="project" value="UniProtKB-ARBA"/>
</dbReference>
<dbReference type="Gene3D" id="1.10.150.20">
    <property type="entry name" value="5' to 3' exonuclease, C-terminal subdomain"/>
    <property type="match status" value="1"/>
</dbReference>
<dbReference type="InterPro" id="IPR043128">
    <property type="entry name" value="Rev_trsase/Diguanyl_cyclase"/>
</dbReference>
<evidence type="ECO:0000256" key="1">
    <source>
        <dbReference type="ARBA" id="ARBA00004123"/>
    </source>
</evidence>
<keyword evidence="3" id="KW-0479">Metal-binding</keyword>
<gene>
    <name evidence="13" type="ORF">A1O9_00997</name>
</gene>
<dbReference type="InterPro" id="IPR017961">
    <property type="entry name" value="DNA_pol_Y-fam_little_finger"/>
</dbReference>
<dbReference type="Gene3D" id="3.40.1170.60">
    <property type="match status" value="1"/>
</dbReference>
<keyword evidence="2" id="KW-0808">Transferase</keyword>
<evidence type="ECO:0000256" key="7">
    <source>
        <dbReference type="ARBA" id="ARBA00023204"/>
    </source>
</evidence>
<comment type="caution">
    <text evidence="13">The sequence shown here is derived from an EMBL/GenBank/DDBJ whole genome shotgun (WGS) entry which is preliminary data.</text>
</comment>
<keyword evidence="7" id="KW-0234">DNA repair</keyword>
<dbReference type="InterPro" id="IPR036775">
    <property type="entry name" value="DNA_pol_Y-fam_lit_finger_sf"/>
</dbReference>
<reference evidence="13 14" key="1">
    <citation type="submission" date="2013-03" db="EMBL/GenBank/DDBJ databases">
        <title>The Genome Sequence of Exophiala aquamarina CBS 119918.</title>
        <authorList>
            <consortium name="The Broad Institute Genomics Platform"/>
            <person name="Cuomo C."/>
            <person name="de Hoog S."/>
            <person name="Gorbushina A."/>
            <person name="Walker B."/>
            <person name="Young S.K."/>
            <person name="Zeng Q."/>
            <person name="Gargeya S."/>
            <person name="Fitzgerald M."/>
            <person name="Haas B."/>
            <person name="Abouelleil A."/>
            <person name="Allen A.W."/>
            <person name="Alvarado L."/>
            <person name="Arachchi H.M."/>
            <person name="Berlin A.M."/>
            <person name="Chapman S.B."/>
            <person name="Gainer-Dewar J."/>
            <person name="Goldberg J."/>
            <person name="Griggs A."/>
            <person name="Gujja S."/>
            <person name="Hansen M."/>
            <person name="Howarth C."/>
            <person name="Imamovic A."/>
            <person name="Ireland A."/>
            <person name="Larimer J."/>
            <person name="McCowan C."/>
            <person name="Murphy C."/>
            <person name="Pearson M."/>
            <person name="Poon T.W."/>
            <person name="Priest M."/>
            <person name="Roberts A."/>
            <person name="Saif S."/>
            <person name="Shea T."/>
            <person name="Sisk P."/>
            <person name="Sykes S."/>
            <person name="Wortman J."/>
            <person name="Nusbaum C."/>
            <person name="Birren B."/>
        </authorList>
    </citation>
    <scope>NUCLEOTIDE SEQUENCE [LARGE SCALE GENOMIC DNA]</scope>
    <source>
        <strain evidence="13 14">CBS 119918</strain>
    </source>
</reference>
<accession>A0A072PTD6</accession>
<dbReference type="GO" id="GO:0070987">
    <property type="term" value="P:error-free translesion synthesis"/>
    <property type="evidence" value="ECO:0007669"/>
    <property type="project" value="UniProtKB-ARBA"/>
</dbReference>
<evidence type="ECO:0000259" key="12">
    <source>
        <dbReference type="PROSITE" id="PS51907"/>
    </source>
</evidence>
<dbReference type="Pfam" id="PF18439">
    <property type="entry name" value="zf_UBZ"/>
    <property type="match status" value="1"/>
</dbReference>
<proteinExistence type="predicted"/>
<dbReference type="FunFam" id="1.10.150.20:FF:000014">
    <property type="entry name" value="Polymerase (DNA directed), eta"/>
    <property type="match status" value="1"/>
</dbReference>
<feature type="compositionally biased region" description="Basic and acidic residues" evidence="10">
    <location>
        <begin position="547"/>
        <end position="560"/>
    </location>
</feature>
<keyword evidence="5" id="KW-0863">Zinc-finger</keyword>
<dbReference type="GO" id="GO:0006281">
    <property type="term" value="P:DNA repair"/>
    <property type="evidence" value="ECO:0007669"/>
    <property type="project" value="UniProtKB-KW"/>
</dbReference>
<evidence type="ECO:0000313" key="14">
    <source>
        <dbReference type="Proteomes" id="UP000027920"/>
    </source>
</evidence>
<feature type="domain" description="UBZ3-type" evidence="12">
    <location>
        <begin position="563"/>
        <end position="597"/>
    </location>
</feature>
<feature type="domain" description="UmuC" evidence="11">
    <location>
        <begin position="32"/>
        <end position="291"/>
    </location>
</feature>
<evidence type="ECO:0000259" key="11">
    <source>
        <dbReference type="PROSITE" id="PS50173"/>
    </source>
</evidence>
<dbReference type="SUPFAM" id="SSF100879">
    <property type="entry name" value="Lesion bypass DNA polymerase (Y-family), little finger domain"/>
    <property type="match status" value="1"/>
</dbReference>
<dbReference type="PANTHER" id="PTHR45873">
    <property type="entry name" value="DNA POLYMERASE ETA"/>
    <property type="match status" value="1"/>
</dbReference>
<dbReference type="PROSITE" id="PS50173">
    <property type="entry name" value="UMUC"/>
    <property type="match status" value="1"/>
</dbReference>
<dbReference type="GO" id="GO:0009314">
    <property type="term" value="P:response to radiation"/>
    <property type="evidence" value="ECO:0007669"/>
    <property type="project" value="TreeGrafter"/>
</dbReference>
<dbReference type="PANTHER" id="PTHR45873:SF1">
    <property type="entry name" value="DNA POLYMERASE ETA"/>
    <property type="match status" value="1"/>
</dbReference>
<dbReference type="OrthoDB" id="5723at2759"/>
<dbReference type="Gene3D" id="3.30.70.270">
    <property type="match status" value="1"/>
</dbReference>